<evidence type="ECO:0000256" key="1">
    <source>
        <dbReference type="ARBA" id="ARBA00004026"/>
    </source>
</evidence>
<feature type="domain" description="RNA polymerase N-terminal" evidence="11">
    <location>
        <begin position="2263"/>
        <end position="2544"/>
    </location>
</feature>
<dbReference type="InterPro" id="IPR007080">
    <property type="entry name" value="RNA_pol_Rpb1_1"/>
</dbReference>
<comment type="cofactor">
    <cofactor evidence="9">
        <name>Mg(2+)</name>
        <dbReference type="ChEBI" id="CHEBI:18420"/>
    </cofactor>
    <text evidence="9">Binds 1 Mg(2+) ion per subunit.</text>
</comment>
<dbReference type="Gene3D" id="4.10.860.120">
    <property type="entry name" value="RNA polymerase II, clamp domain"/>
    <property type="match status" value="1"/>
</dbReference>
<dbReference type="Pfam" id="PF04983">
    <property type="entry name" value="RNA_pol_Rpb1_3"/>
    <property type="match status" value="1"/>
</dbReference>
<dbReference type="PANTHER" id="PTHR19376:SF54">
    <property type="entry name" value="DNA-DIRECTED RNA POLYMERASE SUBUNIT BETA"/>
    <property type="match status" value="1"/>
</dbReference>
<dbReference type="InterPro" id="IPR007066">
    <property type="entry name" value="RNA_pol_Rpb1_3"/>
</dbReference>
<keyword evidence="9" id="KW-0862">Zinc</keyword>
<dbReference type="GO" id="GO:0009507">
    <property type="term" value="C:chloroplast"/>
    <property type="evidence" value="ECO:0007669"/>
    <property type="project" value="UniProtKB-SubCell"/>
</dbReference>
<dbReference type="InterPro" id="IPR000722">
    <property type="entry name" value="RNA_pol_asu"/>
</dbReference>
<feature type="binding site" evidence="9">
    <location>
        <position position="131"/>
    </location>
    <ligand>
        <name>Zn(2+)</name>
        <dbReference type="ChEBI" id="CHEBI:29105"/>
    </ligand>
</feature>
<keyword evidence="9" id="KW-0479">Metal-binding</keyword>
<evidence type="ECO:0000256" key="7">
    <source>
        <dbReference type="ARBA" id="ARBA00023163"/>
    </source>
</evidence>
<dbReference type="InterPro" id="IPR045867">
    <property type="entry name" value="DNA-dir_RpoC_beta_prime"/>
</dbReference>
<dbReference type="GO" id="GO:0003677">
    <property type="term" value="F:DNA binding"/>
    <property type="evidence" value="ECO:0007669"/>
    <property type="project" value="UniProtKB-UniRule"/>
</dbReference>
<evidence type="ECO:0000256" key="9">
    <source>
        <dbReference type="HAMAP-Rule" id="MF_01323"/>
    </source>
</evidence>
<feature type="binding site" evidence="9">
    <location>
        <position position="128"/>
    </location>
    <ligand>
        <name>Zn(2+)</name>
        <dbReference type="ChEBI" id="CHEBI:29105"/>
    </ligand>
</feature>
<evidence type="ECO:0000313" key="12">
    <source>
        <dbReference type="EMBL" id="ALO21410.1"/>
    </source>
</evidence>
<dbReference type="Gene3D" id="2.40.40.20">
    <property type="match status" value="1"/>
</dbReference>
<feature type="binding site" evidence="9">
    <location>
        <position position="2492"/>
    </location>
    <ligand>
        <name>Mg(2+)</name>
        <dbReference type="ChEBI" id="CHEBI:18420"/>
    </ligand>
</feature>
<comment type="catalytic activity">
    <reaction evidence="8 9 10">
        <text>RNA(n) + a ribonucleoside 5'-triphosphate = RNA(n+1) + diphosphate</text>
        <dbReference type="Rhea" id="RHEA:21248"/>
        <dbReference type="Rhea" id="RHEA-COMP:14527"/>
        <dbReference type="Rhea" id="RHEA-COMP:17342"/>
        <dbReference type="ChEBI" id="CHEBI:33019"/>
        <dbReference type="ChEBI" id="CHEBI:61557"/>
        <dbReference type="ChEBI" id="CHEBI:140395"/>
        <dbReference type="EC" id="2.7.7.6"/>
    </reaction>
</comment>
<dbReference type="PANTHER" id="PTHR19376">
    <property type="entry name" value="DNA-DIRECTED RNA POLYMERASE"/>
    <property type="match status" value="1"/>
</dbReference>
<feature type="binding site" evidence="9">
    <location>
        <position position="2494"/>
    </location>
    <ligand>
        <name>Mg(2+)</name>
        <dbReference type="ChEBI" id="CHEBI:18420"/>
    </ligand>
</feature>
<dbReference type="EMBL" id="KT625112">
    <property type="protein sequence ID" value="ALO21410.1"/>
    <property type="molecule type" value="Genomic_DNA"/>
</dbReference>
<dbReference type="InterPro" id="IPR034678">
    <property type="entry name" value="RNApol_RpoC1"/>
</dbReference>
<keyword evidence="9" id="KW-0460">Magnesium</keyword>
<geneLocation type="chloroplast" evidence="12"/>
<comment type="subcellular location">
    <subcellularLocation>
        <location evidence="9">Plastid</location>
        <location evidence="9">Chloroplast</location>
    </subcellularLocation>
</comment>
<keyword evidence="4 12" id="KW-0934">Plastid</keyword>
<evidence type="ECO:0000256" key="5">
    <source>
        <dbReference type="ARBA" id="ARBA00022679"/>
    </source>
</evidence>
<dbReference type="GO" id="GO:0000428">
    <property type="term" value="C:DNA-directed RNA polymerase complex"/>
    <property type="evidence" value="ECO:0007669"/>
    <property type="project" value="UniProtKB-KW"/>
</dbReference>
<dbReference type="GO" id="GO:0003899">
    <property type="term" value="F:DNA-directed RNA polymerase activity"/>
    <property type="evidence" value="ECO:0007669"/>
    <property type="project" value="UniProtKB-UniRule"/>
</dbReference>
<reference evidence="12" key="1">
    <citation type="journal article" date="2015" name="BMC Evol. Biol.">
        <title>Chloroplast phylogenomic analysis of chlorophyte green algae identifies a novel lineage sister to the Sphaeropleales (Chlorophyceae).</title>
        <authorList>
            <person name="Lemieux C."/>
            <person name="Vincent A.T."/>
            <person name="Labarre A."/>
            <person name="Otis C."/>
            <person name="Turmel M."/>
        </authorList>
    </citation>
    <scope>NUCLEOTIDE SEQUENCE</scope>
</reference>
<dbReference type="GO" id="GO:0008270">
    <property type="term" value="F:zinc ion binding"/>
    <property type="evidence" value="ECO:0007669"/>
    <property type="project" value="UniProtKB-UniRule"/>
</dbReference>
<dbReference type="Pfam" id="PF04997">
    <property type="entry name" value="RNA_pol_Rpb1_1"/>
    <property type="match status" value="2"/>
</dbReference>
<sequence>MKDNSSLESKFSNKTKSVSINKDFLQDNLYTSYSKLFEVKLLNVGMASPGRIRQWAEKTLPNGKVIGQVTNANTLHHKTFKPQKGGLFCERVFGPIKDFECACGKSQKPNEEEQKRIIEHQQTERKYCPICDVEYTWSVIRRYQLGYIQLASPVTHIWYLKSLPSYLSILLDIKKKHLEYIVYCSENMTLENAWKARQNYTLTHTPSTLFLSWQKVMQNIKSNNNLNQQLLNNKISKKNPNFMDFSKRKNSLFDYNTTKVLSATSALTRNWAENPHATHEIDGTSTAQQTMNPLIIKKVPNQVKNLLKKTVKYALAGEKNRQSKMSDRRLAANSLAPYSLLAKLTKPAYVAFGIKKVHLLKSRTPFLNANIENKDPLSENQTYMFASEPSSNNRLDSSSGNLFIKKSSFSCAKAQELPPFHTLRRGIKKPLLIKKGYSRLIPDISTLLFFSKNKKKSQLCWSLFDYTPPKKTKRTEGLNLLALKRESPLRTQKGPLKFLVRLKGKLRKKNSIMKGSLAATRLPEEKLQTSGEKHSKNQVNKFIKRSSSTYSHDFLNNTDSLPKKDLILINSFIRPERYLPWREKNNHLMDKLVTKEKFLTQSKDKIISLPFDIRNFQVSKNGPSYNSKKAYTNSQKKSQRLEKDEQQLLSKFELVVLQKALSIAAQIAWKNFYKKAFKISQYKANKILNLLMLSLSNLFDKSTKKWIKNSFENSIPKQETLSMPPAGNTLLLKKSICPLLNLFNKLNNKINRKKRINGTYYNYFNKFEYLSLFSNLYDKSKKKRNIYNKKLSTLNGNKMFTMLKNNDSCLFFNEKTNEKENKNNKLCMYFLKRRKCLKKSSKTDKNKPFFNFKLNFKRLFLHVTQKNKSLFYSLIDKSKKKEQEKPSALLHYKKAQELSPFINKELKNPITLVDSLHINSMQKEPLFFGEVPFLSTRDQDERHSIIKKEHFLIIKKGIFRQKKRKVYLYVNNSENISSRPSLLLNKKAHFPYNNSKSKSKDPYKLPPAAKLKSRANKWLAPFFLSNSLFVESKNAFLHLNIKSEISFLFDLANKLDKRPFLIPAGGIIEGGLMRSIRNQSGYNKFKLLSSRKNKQFISFYKHLDNSLTYSLPIFSKKRKTNFNFNFKFRARNSFIKKEVAPVNPFDSEGYVFSSSVAANLKSKYGDANPRIFAREVEEKSFVRKVNKDSKQAFNKFIYLDSKKAEKLAPFHSFLNILKSNFRKHIINSILLISSGEKMIKIKEDNFFFLYNLFDKSNKKAQESSRFARELKSSYKIPCGRQIKRPFFLVKSLDNTAVRLANKIANIFLQGPYSSNGRLTKLLTNEMVKHIIKYRISQEINIPLEIFKKSFPFFDLLVHKANNDIKILAHSRKNLKIHQHHKNLERLQIIFKKYINQYISIKKRIMSNLDYSNISMGLQKSVFSDTPKTALPEKSNLRTPNAFLLERGNSTFKIKKGNFKYEKNSMDPPCAKAQESSRFARELKSSYNIPCGRHIKRPSLLLNASLFNSLREANNKRELKREESIDAFLSNLFDKSNKKYKSIKKQQGGFVDYLLIPSLFKTIRKSLEKRAKIFSLLKPAFLFDLSNKFDKKEDYFSFSTSRPYNMPPAGNKKAFNMPPAGNIIRELKFSLRETAKRSSNNSKRKSFLNYKKSSYLFDLSNKFDKKGPLIKKELRPFSLKEKRQNNKNLPFPFTLGSSSFVSKSVSKRVSKHAYKTITNVFNKEKKHLNYKKAHFLSPFSNSKRSSTGVFLAFRAQALLKKQKGKKNFFNYFSPSWVLPNLATSNKSLNIMPPTGNIKTNENTGNILIMNKFYKPSIIFKHEFPSLGSTFISDFLSISKFNWIDKSTKKGFNQKEELSQISSIQDVHIISVHAKNALELFNRITNLNDSKPLSQETCFALLLFINIITKLITIRFDFSLFYNRKKRANFFQNKYEHPFLIKKGIIQKGIIQKGLMYANEFNTSDDFLDAKLPEFSNKNGFIKKINKKFNFDLCSNLFDKSNNKEEFFRDKKNQSNHSKFSQFRTPDVREANRSQKYSATLSNLFDKSNNKGSFSSFLIKKDVFPPRNPKILPTGNLEFQTDKLKSLLYKKVLLVKKGAGNLFARAKLEGMTRKKIGQTGNPIKLFNNIYCLSHRYRWEIEKDWQYFLFFISAASEFGDVPIPRYKNRIDHSTDFSQENILVGAGLIQQLLSEFDFNELKKMDRQNRILLYELNKQVNSLKKRVLKGFATRSEKKKLREFFQKRDQLIRRTKLIRKLFRKDSQATSMILSVLPVLPPDLRPIIKIQDQIAASDLNRLYQRVIYRNDRLKKFLKDPATSQSYEMKYAQRLLQEAVDNLIENGKGGVIPEKDSRGRSLKSLSDILKGKQGRFRQHLLGKRVDYSGRSVIVVGPKLKMHECGLPKEMAIELFLPFLLKRLISYKMARTVIGAKTILKTNKTLTWQILREVMQNHPILLNRAPTLHRLGIQAFQPKLIEGRAILLHPLVCPAFNADFDGDQMAVHVPITVEARAEAWKLIFSQNNLLSPATGDPLSLPSQDMVLGCYFLTTDSMKYKRGSGIYFSSIEQVMKAYNQKKIDLHAIIWVKWEGAIEYGNDDEEPLEIRVSRFGYIHEIYLKYQYRFDPGGRMTSQIIRTTPGRIFFNLIIQKCIQK</sequence>
<comment type="function">
    <text evidence="1 9 10">DNA-dependent RNA polymerase catalyzes the transcription of DNA into RNA using the four ribonucleoside triphosphates as substrates.</text>
</comment>
<dbReference type="SMART" id="SM00663">
    <property type="entry name" value="RPOLA_N"/>
    <property type="match status" value="1"/>
</dbReference>
<evidence type="ECO:0000256" key="6">
    <source>
        <dbReference type="ARBA" id="ARBA00022695"/>
    </source>
</evidence>
<protein>
    <recommendedName>
        <fullName evidence="9">DNA-directed RNA polymerase subunit beta'</fullName>
        <ecNumber evidence="9">2.7.7.6</ecNumber>
    </recommendedName>
    <alternativeName>
        <fullName evidence="9">PEP</fullName>
    </alternativeName>
    <alternativeName>
        <fullName evidence="9">Plastid-encoded RNA polymerase subunit beta'</fullName>
        <shortName evidence="9">RNA polymerase subunit beta'</shortName>
    </alternativeName>
</protein>
<evidence type="ECO:0000256" key="3">
    <source>
        <dbReference type="ARBA" id="ARBA00022478"/>
    </source>
</evidence>
<evidence type="ECO:0000256" key="10">
    <source>
        <dbReference type="RuleBase" id="RU004279"/>
    </source>
</evidence>
<dbReference type="InterPro" id="IPR006592">
    <property type="entry name" value="RNA_pol_N"/>
</dbReference>
<dbReference type="GO" id="GO:0006351">
    <property type="term" value="P:DNA-templated transcription"/>
    <property type="evidence" value="ECO:0007669"/>
    <property type="project" value="UniProtKB-UniRule"/>
</dbReference>
<organism evidence="12">
    <name type="scientific">Golenkinia longispicula</name>
    <dbReference type="NCBI Taxonomy" id="204992"/>
    <lineage>
        <taxon>Eukaryota</taxon>
        <taxon>Viridiplantae</taxon>
        <taxon>Chlorophyta</taxon>
        <taxon>core chlorophytes</taxon>
        <taxon>Chlorophyceae</taxon>
        <taxon>CS clade</taxon>
        <taxon>Chlamydomonadales</taxon>
        <taxon>Golenkiniaceae</taxon>
        <taxon>Golenkinia</taxon>
    </lineage>
</organism>
<evidence type="ECO:0000256" key="8">
    <source>
        <dbReference type="ARBA" id="ARBA00048552"/>
    </source>
</evidence>
<evidence type="ECO:0000256" key="4">
    <source>
        <dbReference type="ARBA" id="ARBA00022640"/>
    </source>
</evidence>
<keyword evidence="7 9" id="KW-0804">Transcription</keyword>
<dbReference type="EC" id="2.7.7.6" evidence="9"/>
<dbReference type="Gene3D" id="1.10.40.90">
    <property type="match status" value="1"/>
</dbReference>
<proteinExistence type="inferred from homology"/>
<keyword evidence="12" id="KW-0150">Chloroplast</keyword>
<dbReference type="SUPFAM" id="SSF64484">
    <property type="entry name" value="beta and beta-prime subunits of DNA dependent RNA-polymerase"/>
    <property type="match status" value="2"/>
</dbReference>
<dbReference type="InterPro" id="IPR044893">
    <property type="entry name" value="RNA_pol_Rpb1_clamp_domain"/>
</dbReference>
<dbReference type="HAMAP" id="MF_01323">
    <property type="entry name" value="RNApol_bact_RpoC1"/>
    <property type="match status" value="1"/>
</dbReference>
<dbReference type="GO" id="GO:0000287">
    <property type="term" value="F:magnesium ion binding"/>
    <property type="evidence" value="ECO:0007669"/>
    <property type="project" value="UniProtKB-UniRule"/>
</dbReference>
<comment type="cofactor">
    <cofactor evidence="9">
        <name>Zn(2+)</name>
        <dbReference type="ChEBI" id="CHEBI:29105"/>
    </cofactor>
    <text evidence="9">Binds 1 Zn(2+) ion per subunit.</text>
</comment>
<dbReference type="Pfam" id="PF00623">
    <property type="entry name" value="RNA_pol_Rpb1_2"/>
    <property type="match status" value="2"/>
</dbReference>
<feature type="binding site" evidence="9">
    <location>
        <position position="101"/>
    </location>
    <ligand>
        <name>Zn(2+)</name>
        <dbReference type="ChEBI" id="CHEBI:29105"/>
    </ligand>
</feature>
<name>A0A0S2ICS6_9CHLO</name>
<dbReference type="Gene3D" id="1.10.274.100">
    <property type="entry name" value="RNA polymerase Rpb1, domain 3"/>
    <property type="match status" value="1"/>
</dbReference>
<gene>
    <name evidence="9 12" type="primary">rpoC1</name>
</gene>
<feature type="binding site" evidence="9">
    <location>
        <position position="2490"/>
    </location>
    <ligand>
        <name>Mg(2+)</name>
        <dbReference type="ChEBI" id="CHEBI:18420"/>
    </ligand>
</feature>
<keyword evidence="6 9" id="KW-0548">Nucleotidyltransferase</keyword>
<comment type="similarity">
    <text evidence="2 9">Belongs to the RNA polymerase beta' chain family. RpoC1 subfamily.</text>
</comment>
<comment type="subunit">
    <text evidence="9">In plastids the minimal PEP RNA polymerase catalytic core is composed of four subunits: alpha, beta, beta', and beta''. When a (nuclear-encoded) sigma factor is associated with the core the holoenzyme is formed, which can initiate transcription.</text>
</comment>
<evidence type="ECO:0000256" key="2">
    <source>
        <dbReference type="ARBA" id="ARBA00007207"/>
    </source>
</evidence>
<keyword evidence="3 9" id="KW-0240">DNA-directed RNA polymerase</keyword>
<accession>A0A0S2ICS6</accession>
<evidence type="ECO:0000259" key="11">
    <source>
        <dbReference type="SMART" id="SM00663"/>
    </source>
</evidence>
<dbReference type="InterPro" id="IPR042102">
    <property type="entry name" value="RNA_pol_Rpb1_3_sf"/>
</dbReference>
<keyword evidence="5 9" id="KW-0808">Transferase</keyword>
<feature type="binding site" evidence="9">
    <location>
        <position position="103"/>
    </location>
    <ligand>
        <name>Zn(2+)</name>
        <dbReference type="ChEBI" id="CHEBI:29105"/>
    </ligand>
</feature>